<feature type="domain" description="Tip attachment protein J" evidence="2">
    <location>
        <begin position="800"/>
        <end position="962"/>
    </location>
</feature>
<evidence type="ECO:0000259" key="1">
    <source>
        <dbReference type="Pfam" id="PF13547"/>
    </source>
</evidence>
<sequence>MATVLLSAGGAAVGSSIGGTFAGLSSAVIGRAVGATFGRVLDQKLMGSGSDAVETGRVDRFRLTNAGEGDPIAQVYGRMRLGGHIIWASDFGEATTVTGGGKGAPSQPKTTEYSYTVSLAVAVCEGEISGVGRVWADGEEVSPDSLNMRVYPGSQDQLPDPAIEAVEGAGSVPAYRGTAYVVLEDLALQRFGNRVPQFSFEVLRPEQSNENGAEYEMTRGIQAVAMIPGTGEYALATTPVYFSDGAGTQSGANVNSPSGKADFAQSLETLSAELPACRAASLVVSWFGDDLRAGHCKLKPKVEHKLADGQKMPWSVSGLTRSTAEEVSLLDGRPVYGGTPTDQSVVEAIEAMNAAGTAVMFYPFILMEQLDGNVLPDPYSDAVSQPALPWRGRITTDKAPGLVGTTDKTIAARAEVDAFFGTVRPSDFSISGKQVTYSGPQEWTMSRFILHYAALCVAAGGVDAFCIGSELRGLTQIRAEAHSFPAVERLRALAADVRAILGPDTKISYAADWSEYFGYQPVDAAGDRYFHLDPLWMDENVDFIGIDNYMPLSDWRDGVDHADADWGAIYDLEYLKSNIEGGEGFDWYYHSIDAQNAQIRTTITDEAEGEPWVWRYKDIRSFWSLVHYDRVDGVRATQPNSWEPGAKPIWFTEIGCAAIDKGTNEPNKFLDAKSSESDLPKYSTGARDDLIQKQYLRAMTEYWQDPVNNPESELYEGRMIDTSRSFVWAWDTRPFPFFPNNTGLWSDGENYSRGHWINGRTASRSLASVVSEICENAGVAAYDTHDLHGYVRGYLVGDVSDARSVLQPLMLRYGFDAVERDGGLSFKMRSGLNATDLDLDRLALSADLQSSLEQSREAEAEMTGRVRLKFVQSDGNFDNVAEEAVLSDEATHAVSSSEFPMSMTRLEGRQVSERWLTEARLARDTVRLALPASMAALGAGDIIRLPGDQTEGEALFRIDRVEHGASQLMEAVRVEPSVYEPSSIEEQMPRVEEFVAPVPVTPFFLDLPMLSGDEVPHAPHVAVTGKIWPGEIAIYQSSDEENFSLNSVLGQRSIIGVTQSVLNTAPSGILDHSSDLTVKLTTGTLSSITQNALLVGGNLAAIGDGSTGHWEIIQFREANLVTQDTYTLTNLLRGQAGSDAIASAPWPAGSWFVLLNGAVSQIEYASNLRGIDQNFLIGPANTTYDHPSFLKRQHAFEGNGLRPLSPVHLKVEDKTSTHEVSWIRRSRIEGDDWGAGDIPIGEESESYILRVKSGSSVLREELLTQTQWSYPEAIRSSDGVFGIYTIEVAQVSARYGVGLFRQVQVAA</sequence>
<accession>A0A2R8BD02</accession>
<dbReference type="CDD" id="cd19607">
    <property type="entry name" value="GTA_TIM-barrel-like"/>
    <property type="match status" value="1"/>
</dbReference>
<organism evidence="4 5">
    <name type="scientific">Ascidiaceihabitans donghaensis</name>
    <dbReference type="NCBI Taxonomy" id="1510460"/>
    <lineage>
        <taxon>Bacteria</taxon>
        <taxon>Pseudomonadati</taxon>
        <taxon>Pseudomonadota</taxon>
        <taxon>Alphaproteobacteria</taxon>
        <taxon>Rhodobacterales</taxon>
        <taxon>Paracoccaceae</taxon>
        <taxon>Ascidiaceihabitans</taxon>
    </lineage>
</organism>
<dbReference type="Proteomes" id="UP000244880">
    <property type="component" value="Unassembled WGS sequence"/>
</dbReference>
<protein>
    <recommendedName>
        <fullName evidence="6">Host specificity protein</fullName>
    </recommendedName>
</protein>
<keyword evidence="5" id="KW-1185">Reference proteome</keyword>
<dbReference type="InterPro" id="IPR032876">
    <property type="entry name" value="J_dom"/>
</dbReference>
<evidence type="ECO:0008006" key="6">
    <source>
        <dbReference type="Google" id="ProtNLM"/>
    </source>
</evidence>
<reference evidence="4 5" key="1">
    <citation type="submission" date="2018-03" db="EMBL/GenBank/DDBJ databases">
        <authorList>
            <person name="Keele B.F."/>
        </authorList>
    </citation>
    <scope>NUCLEOTIDE SEQUENCE [LARGE SCALE GENOMIC DNA]</scope>
    <source>
        <strain evidence="4 5">CECT 8599</strain>
    </source>
</reference>
<evidence type="ECO:0000313" key="5">
    <source>
        <dbReference type="Proteomes" id="UP000244880"/>
    </source>
</evidence>
<dbReference type="InterPro" id="IPR017853">
    <property type="entry name" value="GH"/>
</dbReference>
<dbReference type="OrthoDB" id="8445115at2"/>
<dbReference type="RefSeq" id="WP_108828048.1">
    <property type="nucleotide sequence ID" value="NZ_OMOR01000001.1"/>
</dbReference>
<gene>
    <name evidence="4" type="ORF">ASD8599_01642</name>
</gene>
<name>A0A2R8BD02_9RHOB</name>
<dbReference type="SUPFAM" id="SSF51445">
    <property type="entry name" value="(Trans)glycosidases"/>
    <property type="match status" value="1"/>
</dbReference>
<evidence type="ECO:0000259" key="3">
    <source>
        <dbReference type="Pfam" id="PF23666"/>
    </source>
</evidence>
<dbReference type="Pfam" id="PF13550">
    <property type="entry name" value="Phage-tail_3"/>
    <property type="match status" value="1"/>
</dbReference>
<evidence type="ECO:0000313" key="4">
    <source>
        <dbReference type="EMBL" id="SPH20901.1"/>
    </source>
</evidence>
<dbReference type="InterPro" id="IPR025195">
    <property type="entry name" value="GTA_TIM_dom"/>
</dbReference>
<feature type="domain" description="Rcc01698-like C-terminal" evidence="3">
    <location>
        <begin position="1054"/>
        <end position="1153"/>
    </location>
</feature>
<proteinExistence type="predicted"/>
<feature type="domain" description="GTA TIM-barrel-like" evidence="1">
    <location>
        <begin position="443"/>
        <end position="739"/>
    </location>
</feature>
<dbReference type="InterPro" id="IPR056490">
    <property type="entry name" value="Rcc01698_C"/>
</dbReference>
<dbReference type="Pfam" id="PF23666">
    <property type="entry name" value="Rcc01698_C"/>
    <property type="match status" value="1"/>
</dbReference>
<evidence type="ECO:0000259" key="2">
    <source>
        <dbReference type="Pfam" id="PF13550"/>
    </source>
</evidence>
<dbReference type="Pfam" id="PF13547">
    <property type="entry name" value="GTA_TIM"/>
    <property type="match status" value="1"/>
</dbReference>
<dbReference type="EMBL" id="OMOR01000001">
    <property type="protein sequence ID" value="SPH20901.1"/>
    <property type="molecule type" value="Genomic_DNA"/>
</dbReference>
<dbReference type="Gene3D" id="3.20.20.80">
    <property type="entry name" value="Glycosidases"/>
    <property type="match status" value="1"/>
</dbReference>